<dbReference type="Proteomes" id="UP001222325">
    <property type="component" value="Unassembled WGS sequence"/>
</dbReference>
<gene>
    <name evidence="3" type="ORF">B0H15DRAFT_773847</name>
</gene>
<feature type="domain" description="CxC2-like cysteine cluster KDZ transposase-associated" evidence="2">
    <location>
        <begin position="90"/>
        <end position="199"/>
    </location>
</feature>
<proteinExistence type="predicted"/>
<feature type="region of interest" description="Disordered" evidence="1">
    <location>
        <begin position="804"/>
        <end position="843"/>
    </location>
</feature>
<sequence length="1021" mass="116060">YNQDRPLAQWIPLRDEYLAEFIRLEGRGDVCTTRCPMCAETTASETPRYRCIDCMHPDLYCQQCCVARHIDHPLDRIEFWNGANFERVSLQSLGLRIQLGHTRGDGCKKAVAGHRNFTVIHTNGIHDVSVDYCGCQDAEIVGTRRRQVLRRSWYPATHSEPQTCTTFRALEMFHIMTLQGKVTTYDFYSGLEKMTDNSGLYKVKDRYKAFMRTMREWRHLVLLKRGGIGNDNERSVSETRSGELAVLCPACPRPDVNLPDDWESVPDECKYLYFIFFAIDACFRLKRRLVSSELKDPGLGTGWAYFTEDAPFRKYLLTVTDQKEMNTCSGLAALDYANTKFSRGYGSTGVGLGVCARHEFVQPTGAADLQRGERYANMDYVLASFLRHISRCLTKFLSYDICCQWSKYLIDRLKALPPHIRLTLVLALVRFVIPKLHIYGHKLLCRLYFSLNYTPGAARTDGEGIERPWANIGPVATSTREMGPGSRHDTLDDHWSHWNWQKLVGLGALLKKRLLAAIPERNFQKEAFTTFTENQIEHVDEWRLMVEAFEADPTKPNPYDLPKSGLNENDVRLQFAQEEAAEEARGMLPIHDVSPSAFILAGLDLEEQQRRVKVAVQALKNDTSKTSAVITEKRTKLSRYTVRFRKLQAVYMPGALQALAERPAPAPGKEEEVSLLAENVPLVLPSALSEELRASGCNRGVAEIEGRLRDAQCHSSLDQIRHYLHVKSRFRTYKGSQVRHQGATTRARNLMNRNDEKIRMQAEKYVAAWEARRMLVGEAALGWHRLDPKKDLRCMDSEEDRAIGNKRKQRGMKRRQGEVPTAEDVEDGVAEGRRRKDPTGEGRRAMSWIWTGTDLTAAGTSAAVTQGLRVEWCKAWARTRRWTEEVCLLKEEMRRTPITLRWKAAWWRARHTPKGYDDAHAEGAAAYATRQADLYEKIANHFEAMWAGLADLETVEGMEEDLNDDCADKEDDDEDPNGNNEINEGVDEDGVDDADGIDGDGSMGGSDGEEEQEQEDEDAVM</sequence>
<evidence type="ECO:0000256" key="1">
    <source>
        <dbReference type="SAM" id="MobiDB-lite"/>
    </source>
</evidence>
<feature type="compositionally biased region" description="Acidic residues" evidence="1">
    <location>
        <begin position="984"/>
        <end position="998"/>
    </location>
</feature>
<evidence type="ECO:0000259" key="2">
    <source>
        <dbReference type="Pfam" id="PF18803"/>
    </source>
</evidence>
<feature type="non-terminal residue" evidence="3">
    <location>
        <position position="1021"/>
    </location>
</feature>
<dbReference type="EMBL" id="JARJCN010000011">
    <property type="protein sequence ID" value="KAJ7096584.1"/>
    <property type="molecule type" value="Genomic_DNA"/>
</dbReference>
<dbReference type="CDD" id="cd19757">
    <property type="entry name" value="Bbox1"/>
    <property type="match status" value="1"/>
</dbReference>
<organism evidence="3 4">
    <name type="scientific">Mycena belliarum</name>
    <dbReference type="NCBI Taxonomy" id="1033014"/>
    <lineage>
        <taxon>Eukaryota</taxon>
        <taxon>Fungi</taxon>
        <taxon>Dikarya</taxon>
        <taxon>Basidiomycota</taxon>
        <taxon>Agaricomycotina</taxon>
        <taxon>Agaricomycetes</taxon>
        <taxon>Agaricomycetidae</taxon>
        <taxon>Agaricales</taxon>
        <taxon>Marasmiineae</taxon>
        <taxon>Mycenaceae</taxon>
        <taxon>Mycena</taxon>
    </lineage>
</organism>
<dbReference type="AlphaFoldDB" id="A0AAD6UGW0"/>
<reference evidence="3" key="1">
    <citation type="submission" date="2023-03" db="EMBL/GenBank/DDBJ databases">
        <title>Massive genome expansion in bonnet fungi (Mycena s.s.) driven by repeated elements and novel gene families across ecological guilds.</title>
        <authorList>
            <consortium name="Lawrence Berkeley National Laboratory"/>
            <person name="Harder C.B."/>
            <person name="Miyauchi S."/>
            <person name="Viragh M."/>
            <person name="Kuo A."/>
            <person name="Thoen E."/>
            <person name="Andreopoulos B."/>
            <person name="Lu D."/>
            <person name="Skrede I."/>
            <person name="Drula E."/>
            <person name="Henrissat B."/>
            <person name="Morin E."/>
            <person name="Kohler A."/>
            <person name="Barry K."/>
            <person name="LaButti K."/>
            <person name="Morin E."/>
            <person name="Salamov A."/>
            <person name="Lipzen A."/>
            <person name="Mereny Z."/>
            <person name="Hegedus B."/>
            <person name="Baldrian P."/>
            <person name="Stursova M."/>
            <person name="Weitz H."/>
            <person name="Taylor A."/>
            <person name="Grigoriev I.V."/>
            <person name="Nagy L.G."/>
            <person name="Martin F."/>
            <person name="Kauserud H."/>
        </authorList>
    </citation>
    <scope>NUCLEOTIDE SEQUENCE</scope>
    <source>
        <strain evidence="3">CBHHK173m</strain>
    </source>
</reference>
<dbReference type="InterPro" id="IPR041457">
    <property type="entry name" value="CxC2_KDZ-assoc"/>
</dbReference>
<dbReference type="PANTHER" id="PTHR33104:SF2">
    <property type="entry name" value="CXC3 LIKE CYSTEINE CLUSTER DOMAIN-CONTAINING PROTEIN"/>
    <property type="match status" value="1"/>
</dbReference>
<evidence type="ECO:0000313" key="3">
    <source>
        <dbReference type="EMBL" id="KAJ7096584.1"/>
    </source>
</evidence>
<dbReference type="InterPro" id="IPR040521">
    <property type="entry name" value="KDZ"/>
</dbReference>
<protein>
    <recommendedName>
        <fullName evidence="2">CxC2-like cysteine cluster KDZ transposase-associated domain-containing protein</fullName>
    </recommendedName>
</protein>
<keyword evidence="4" id="KW-1185">Reference proteome</keyword>
<dbReference type="Pfam" id="PF18803">
    <property type="entry name" value="CxC2"/>
    <property type="match status" value="1"/>
</dbReference>
<feature type="region of interest" description="Disordered" evidence="1">
    <location>
        <begin position="963"/>
        <end position="1021"/>
    </location>
</feature>
<feature type="compositionally biased region" description="Acidic residues" evidence="1">
    <location>
        <begin position="963"/>
        <end position="976"/>
    </location>
</feature>
<evidence type="ECO:0000313" key="4">
    <source>
        <dbReference type="Proteomes" id="UP001222325"/>
    </source>
</evidence>
<accession>A0AAD6UGW0</accession>
<name>A0AAD6UGW0_9AGAR</name>
<feature type="compositionally biased region" description="Basic residues" evidence="1">
    <location>
        <begin position="804"/>
        <end position="814"/>
    </location>
</feature>
<feature type="compositionally biased region" description="Basic and acidic residues" evidence="1">
    <location>
        <begin position="830"/>
        <end position="843"/>
    </location>
</feature>
<feature type="compositionally biased region" description="Acidic residues" evidence="1">
    <location>
        <begin position="1007"/>
        <end position="1021"/>
    </location>
</feature>
<comment type="caution">
    <text evidence="3">The sequence shown here is derived from an EMBL/GenBank/DDBJ whole genome shotgun (WGS) entry which is preliminary data.</text>
</comment>
<dbReference type="Pfam" id="PF18758">
    <property type="entry name" value="KDZ"/>
    <property type="match status" value="1"/>
</dbReference>
<dbReference type="PANTHER" id="PTHR33104">
    <property type="entry name" value="SI:DKEY-29D5.2"/>
    <property type="match status" value="1"/>
</dbReference>